<name>A0A9J5ZFQ8_SOLCO</name>
<protein>
    <submittedName>
        <fullName evidence="2">Uncharacterized protein</fullName>
    </submittedName>
</protein>
<sequence length="132" mass="15019">MTIIEAPQLKMNLCPHSSNVKIEYGGLPKLHHFELEPENIKSARKGSNRRIAEQFYKAVLCRPMNQNTKTLKCAERKYQICEKRVQSAHCRAFLRSSSLSPNESKREDAEGKSEKAMNQTKGRIAECIGDPD</sequence>
<comment type="caution">
    <text evidence="2">The sequence shown here is derived from an EMBL/GenBank/DDBJ whole genome shotgun (WGS) entry which is preliminary data.</text>
</comment>
<organism evidence="2 3">
    <name type="scientific">Solanum commersonii</name>
    <name type="common">Commerson's wild potato</name>
    <name type="synonym">Commerson's nightshade</name>
    <dbReference type="NCBI Taxonomy" id="4109"/>
    <lineage>
        <taxon>Eukaryota</taxon>
        <taxon>Viridiplantae</taxon>
        <taxon>Streptophyta</taxon>
        <taxon>Embryophyta</taxon>
        <taxon>Tracheophyta</taxon>
        <taxon>Spermatophyta</taxon>
        <taxon>Magnoliopsida</taxon>
        <taxon>eudicotyledons</taxon>
        <taxon>Gunneridae</taxon>
        <taxon>Pentapetalae</taxon>
        <taxon>asterids</taxon>
        <taxon>lamiids</taxon>
        <taxon>Solanales</taxon>
        <taxon>Solanaceae</taxon>
        <taxon>Solanoideae</taxon>
        <taxon>Solaneae</taxon>
        <taxon>Solanum</taxon>
    </lineage>
</organism>
<feature type="compositionally biased region" description="Basic and acidic residues" evidence="1">
    <location>
        <begin position="103"/>
        <end position="115"/>
    </location>
</feature>
<accession>A0A9J5ZFQ8</accession>
<reference evidence="2 3" key="1">
    <citation type="submission" date="2020-09" db="EMBL/GenBank/DDBJ databases">
        <title>De no assembly of potato wild relative species, Solanum commersonii.</title>
        <authorList>
            <person name="Cho K."/>
        </authorList>
    </citation>
    <scope>NUCLEOTIDE SEQUENCE [LARGE SCALE GENOMIC DNA]</scope>
    <source>
        <strain evidence="2">LZ3.2</strain>
        <tissue evidence="2">Leaf</tissue>
    </source>
</reference>
<evidence type="ECO:0000313" key="2">
    <source>
        <dbReference type="EMBL" id="KAG5610308.1"/>
    </source>
</evidence>
<keyword evidence="3" id="KW-1185">Reference proteome</keyword>
<evidence type="ECO:0000313" key="3">
    <source>
        <dbReference type="Proteomes" id="UP000824120"/>
    </source>
</evidence>
<dbReference type="AlphaFoldDB" id="A0A9J5ZFQ8"/>
<gene>
    <name evidence="2" type="ORF">H5410_021589</name>
</gene>
<dbReference type="Proteomes" id="UP000824120">
    <property type="component" value="Chromosome 4"/>
</dbReference>
<evidence type="ECO:0000256" key="1">
    <source>
        <dbReference type="SAM" id="MobiDB-lite"/>
    </source>
</evidence>
<feature type="region of interest" description="Disordered" evidence="1">
    <location>
        <begin position="96"/>
        <end position="132"/>
    </location>
</feature>
<proteinExistence type="predicted"/>
<dbReference type="EMBL" id="JACXVP010000004">
    <property type="protein sequence ID" value="KAG5610308.1"/>
    <property type="molecule type" value="Genomic_DNA"/>
</dbReference>